<dbReference type="InterPro" id="IPR013083">
    <property type="entry name" value="Znf_RING/FYVE/PHD"/>
</dbReference>
<feature type="domain" description="RING-type" evidence="7">
    <location>
        <begin position="498"/>
        <end position="539"/>
    </location>
</feature>
<dbReference type="PROSITE" id="PS50089">
    <property type="entry name" value="ZF_RING_2"/>
    <property type="match status" value="1"/>
</dbReference>
<evidence type="ECO:0000313" key="8">
    <source>
        <dbReference type="EMBL" id="JAT37186.1"/>
    </source>
</evidence>
<evidence type="ECO:0000256" key="3">
    <source>
        <dbReference type="ARBA" id="ARBA00022833"/>
    </source>
</evidence>
<dbReference type="PROSITE" id="PS01359">
    <property type="entry name" value="ZF_PHD_1"/>
    <property type="match status" value="1"/>
</dbReference>
<sequence>DDESNSDSSVIKPTKQLRRLPVSLSEDSSSSENEETPNRTPIILRINLKNNTVAGTSGVSKQPLRGVSNHVIDNATTSIQRMDILDSPNNVILNRQKHVERRSSGSSSDISPRKLRKKQAIVTSDDDSVSSENEEILHSGRRGALRALSDYESGDSLERVQRPTVSRVRRTSESSSDNGIGQMHLSRRRKPNIDPTDTSDSSDSGIPIGFGRNRKRQRICSSEESVSHLPNQRSTNMQISNTPNRRNRTAVSRHIVNNPMRRSSVSSSNSIDEVNLRAVSTSVNDVNRTTRIANSSMSQYHIRTRAAARMMNEQNERSEVSSRINETNQRGNANDSNSGRTGRYRRNRRAISETNRANSSRPIRAVRLGRSVSFMQPGILTQTQDRRANRDSRNSDFIRESDSQIDYDYSSEDTDPMCSDDSDSYDSNDSIRIARIRFRNNARVIQDSDEELLVDVDMVPPQSRTYEVPDDKVIPNSEFSNKIPSDSSSDSDGESEKCPICFTRFKLQEIGNPAPCDHSFCVSCIQKWAKNNNTCPVDRHPFHSIVVRTHLQGKVIREIPVEIPPEPDYYNDWFDTLRFRYFLGDVSTSDSEYNYDSEGDGPEERCFVCRQSENSDAMIICDYCMKVYHLACVNPPLQYVPATDWFCPRCIRNGVLSESD</sequence>
<evidence type="ECO:0000256" key="5">
    <source>
        <dbReference type="SAM" id="MobiDB-lite"/>
    </source>
</evidence>
<dbReference type="PROSITE" id="PS00518">
    <property type="entry name" value="ZF_RING_1"/>
    <property type="match status" value="1"/>
</dbReference>
<feature type="region of interest" description="Disordered" evidence="5">
    <location>
        <begin position="1"/>
        <end position="41"/>
    </location>
</feature>
<feature type="compositionally biased region" description="Basic and acidic residues" evidence="5">
    <location>
        <begin position="384"/>
        <end position="402"/>
    </location>
</feature>
<dbReference type="InterPro" id="IPR001841">
    <property type="entry name" value="Znf_RING"/>
</dbReference>
<dbReference type="InterPro" id="IPR019786">
    <property type="entry name" value="Zinc_finger_PHD-type_CS"/>
</dbReference>
<feature type="region of interest" description="Disordered" evidence="5">
    <location>
        <begin position="153"/>
        <end position="248"/>
    </location>
</feature>
<evidence type="ECO:0000259" key="6">
    <source>
        <dbReference type="PROSITE" id="PS50016"/>
    </source>
</evidence>
<feature type="compositionally biased region" description="Acidic residues" evidence="5">
    <location>
        <begin position="403"/>
        <end position="426"/>
    </location>
</feature>
<feature type="region of interest" description="Disordered" evidence="5">
    <location>
        <begin position="376"/>
        <end position="426"/>
    </location>
</feature>
<dbReference type="SMART" id="SM00184">
    <property type="entry name" value="RING"/>
    <property type="match status" value="2"/>
</dbReference>
<dbReference type="GO" id="GO:0008270">
    <property type="term" value="F:zinc ion binding"/>
    <property type="evidence" value="ECO:0007669"/>
    <property type="project" value="UniProtKB-KW"/>
</dbReference>
<dbReference type="PROSITE" id="PS50016">
    <property type="entry name" value="ZF_PHD_2"/>
    <property type="match status" value="1"/>
</dbReference>
<evidence type="ECO:0000256" key="2">
    <source>
        <dbReference type="ARBA" id="ARBA00022771"/>
    </source>
</evidence>
<dbReference type="InterPro" id="IPR001965">
    <property type="entry name" value="Znf_PHD"/>
</dbReference>
<accession>A0A1B6MML7</accession>
<reference evidence="8" key="1">
    <citation type="submission" date="2015-11" db="EMBL/GenBank/DDBJ databases">
        <title>De novo transcriptome assembly of four potential Pierce s Disease insect vectors from Arizona vineyards.</title>
        <authorList>
            <person name="Tassone E.E."/>
        </authorList>
    </citation>
    <scope>NUCLEOTIDE SEQUENCE</scope>
</reference>
<dbReference type="InterPro" id="IPR011011">
    <property type="entry name" value="Znf_FYVE_PHD"/>
</dbReference>
<dbReference type="Pfam" id="PF13639">
    <property type="entry name" value="zf-RING_2"/>
    <property type="match status" value="1"/>
</dbReference>
<feature type="region of interest" description="Disordered" evidence="5">
    <location>
        <begin position="94"/>
        <end position="139"/>
    </location>
</feature>
<dbReference type="PANTHER" id="PTHR12618">
    <property type="entry name" value="PHD AND RING FINGER DOMAIN-CONTAINING PROTEIN 1"/>
    <property type="match status" value="1"/>
</dbReference>
<dbReference type="AlphaFoldDB" id="A0A1B6MML7"/>
<dbReference type="Gene3D" id="3.30.40.10">
    <property type="entry name" value="Zinc/RING finger domain, C3HC4 (zinc finger)"/>
    <property type="match status" value="2"/>
</dbReference>
<evidence type="ECO:0000256" key="4">
    <source>
        <dbReference type="PROSITE-ProRule" id="PRU00175"/>
    </source>
</evidence>
<dbReference type="InterPro" id="IPR019787">
    <property type="entry name" value="Znf_PHD-finger"/>
</dbReference>
<dbReference type="Pfam" id="PF00628">
    <property type="entry name" value="PHD"/>
    <property type="match status" value="1"/>
</dbReference>
<feature type="compositionally biased region" description="Polar residues" evidence="5">
    <location>
        <begin position="321"/>
        <end position="335"/>
    </location>
</feature>
<feature type="domain" description="PHD-type" evidence="6">
    <location>
        <begin position="603"/>
        <end position="653"/>
    </location>
</feature>
<proteinExistence type="predicted"/>
<feature type="region of interest" description="Disordered" evidence="5">
    <location>
        <begin position="463"/>
        <end position="495"/>
    </location>
</feature>
<feature type="compositionally biased region" description="Polar residues" evidence="5">
    <location>
        <begin position="352"/>
        <end position="361"/>
    </location>
</feature>
<dbReference type="EMBL" id="GEBQ01002791">
    <property type="protein sequence ID" value="JAT37186.1"/>
    <property type="molecule type" value="Transcribed_RNA"/>
</dbReference>
<name>A0A1B6MML7_9HEMI</name>
<feature type="compositionally biased region" description="Acidic residues" evidence="5">
    <location>
        <begin position="124"/>
        <end position="134"/>
    </location>
</feature>
<evidence type="ECO:0000259" key="7">
    <source>
        <dbReference type="PROSITE" id="PS50089"/>
    </source>
</evidence>
<feature type="compositionally biased region" description="Polar residues" evidence="5">
    <location>
        <begin position="1"/>
        <end position="11"/>
    </location>
</feature>
<evidence type="ECO:0008006" key="9">
    <source>
        <dbReference type="Google" id="ProtNLM"/>
    </source>
</evidence>
<feature type="compositionally biased region" description="Low complexity" evidence="5">
    <location>
        <begin position="194"/>
        <end position="209"/>
    </location>
</feature>
<feature type="compositionally biased region" description="Polar residues" evidence="5">
    <location>
        <begin position="219"/>
        <end position="244"/>
    </location>
</feature>
<dbReference type="SMART" id="SM00249">
    <property type="entry name" value="PHD"/>
    <property type="match status" value="1"/>
</dbReference>
<dbReference type="SUPFAM" id="SSF57850">
    <property type="entry name" value="RING/U-box"/>
    <property type="match status" value="1"/>
</dbReference>
<feature type="non-terminal residue" evidence="8">
    <location>
        <position position="1"/>
    </location>
</feature>
<dbReference type="InterPro" id="IPR047157">
    <property type="entry name" value="PHRF1/Atg35"/>
</dbReference>
<keyword evidence="2 4" id="KW-0863">Zinc-finger</keyword>
<keyword evidence="3" id="KW-0862">Zinc</keyword>
<dbReference type="PANTHER" id="PTHR12618:SF20">
    <property type="entry name" value="PHD AND RING FINGER DOMAIN-CONTAINING PROTEIN 1"/>
    <property type="match status" value="1"/>
</dbReference>
<dbReference type="SUPFAM" id="SSF57903">
    <property type="entry name" value="FYVE/PHD zinc finger"/>
    <property type="match status" value="1"/>
</dbReference>
<keyword evidence="1" id="KW-0479">Metal-binding</keyword>
<protein>
    <recommendedName>
        <fullName evidence="9">PHD and RING finger domain-containing protein 1</fullName>
    </recommendedName>
</protein>
<gene>
    <name evidence="8" type="ORF">g.27579</name>
</gene>
<evidence type="ECO:0000256" key="1">
    <source>
        <dbReference type="ARBA" id="ARBA00022723"/>
    </source>
</evidence>
<feature type="region of interest" description="Disordered" evidence="5">
    <location>
        <begin position="312"/>
        <end position="364"/>
    </location>
</feature>
<dbReference type="InterPro" id="IPR017907">
    <property type="entry name" value="Znf_RING_CS"/>
</dbReference>
<organism evidence="8">
    <name type="scientific">Graphocephala atropunctata</name>
    <dbReference type="NCBI Taxonomy" id="36148"/>
    <lineage>
        <taxon>Eukaryota</taxon>
        <taxon>Metazoa</taxon>
        <taxon>Ecdysozoa</taxon>
        <taxon>Arthropoda</taxon>
        <taxon>Hexapoda</taxon>
        <taxon>Insecta</taxon>
        <taxon>Pterygota</taxon>
        <taxon>Neoptera</taxon>
        <taxon>Paraneoptera</taxon>
        <taxon>Hemiptera</taxon>
        <taxon>Auchenorrhyncha</taxon>
        <taxon>Membracoidea</taxon>
        <taxon>Cicadellidae</taxon>
        <taxon>Cicadellinae</taxon>
        <taxon>Cicadellini</taxon>
        <taxon>Graphocephala</taxon>
    </lineage>
</organism>